<gene>
    <name evidence="1" type="ORF">TrST_g1338</name>
</gene>
<dbReference type="AlphaFoldDB" id="A0A9W7BRN2"/>
<organism evidence="1 2">
    <name type="scientific">Triparma strigata</name>
    <dbReference type="NCBI Taxonomy" id="1606541"/>
    <lineage>
        <taxon>Eukaryota</taxon>
        <taxon>Sar</taxon>
        <taxon>Stramenopiles</taxon>
        <taxon>Ochrophyta</taxon>
        <taxon>Bolidophyceae</taxon>
        <taxon>Parmales</taxon>
        <taxon>Triparmaceae</taxon>
        <taxon>Triparma</taxon>
    </lineage>
</organism>
<evidence type="ECO:0000313" key="2">
    <source>
        <dbReference type="Proteomes" id="UP001165085"/>
    </source>
</evidence>
<comment type="caution">
    <text evidence="1">The sequence shown here is derived from an EMBL/GenBank/DDBJ whole genome shotgun (WGS) entry which is preliminary data.</text>
</comment>
<accession>A0A9W7BRN2</accession>
<dbReference type="Proteomes" id="UP001165085">
    <property type="component" value="Unassembled WGS sequence"/>
</dbReference>
<reference evidence="2" key="1">
    <citation type="journal article" date="2023" name="Commun. Biol.">
        <title>Genome analysis of Parmales, the sister group of diatoms, reveals the evolutionary specialization of diatoms from phago-mixotrophs to photoautotrophs.</title>
        <authorList>
            <person name="Ban H."/>
            <person name="Sato S."/>
            <person name="Yoshikawa S."/>
            <person name="Yamada K."/>
            <person name="Nakamura Y."/>
            <person name="Ichinomiya M."/>
            <person name="Sato N."/>
            <person name="Blanc-Mathieu R."/>
            <person name="Endo H."/>
            <person name="Kuwata A."/>
            <person name="Ogata H."/>
        </authorList>
    </citation>
    <scope>NUCLEOTIDE SEQUENCE [LARGE SCALE GENOMIC DNA]</scope>
    <source>
        <strain evidence="2">NIES 3701</strain>
    </source>
</reference>
<name>A0A9W7BRN2_9STRA</name>
<evidence type="ECO:0000313" key="1">
    <source>
        <dbReference type="EMBL" id="GMH95226.1"/>
    </source>
</evidence>
<dbReference type="EMBL" id="BRXY01000439">
    <property type="protein sequence ID" value="GMH95226.1"/>
    <property type="molecule type" value="Genomic_DNA"/>
</dbReference>
<sequence>MNAHLDSPTTTNVPVDPLSVAPPTFINFNNFLGTSDFFRLFVDFLPLDTLMSMRHLNKSLQKIVQDKLPSFVDDPEGIWLIHADSLRTDPISFTGDDVFWGCDKLVNPESYLSS</sequence>
<protein>
    <submittedName>
        <fullName evidence="1">Uncharacterized protein</fullName>
    </submittedName>
</protein>
<keyword evidence="2" id="KW-1185">Reference proteome</keyword>
<proteinExistence type="predicted"/>